<feature type="region of interest" description="Disordered" evidence="1">
    <location>
        <begin position="475"/>
        <end position="496"/>
    </location>
</feature>
<protein>
    <submittedName>
        <fullName evidence="5">Uncharacterized protein LOC110974620</fullName>
    </submittedName>
</protein>
<feature type="region of interest" description="Disordered" evidence="1">
    <location>
        <begin position="543"/>
        <end position="618"/>
    </location>
</feature>
<proteinExistence type="predicted"/>
<feature type="domain" description="Ig-like" evidence="3">
    <location>
        <begin position="66"/>
        <end position="145"/>
    </location>
</feature>
<dbReference type="OMA" id="MRARIQI"/>
<reference evidence="5" key="1">
    <citation type="submission" date="2025-08" db="UniProtKB">
        <authorList>
            <consortium name="RefSeq"/>
        </authorList>
    </citation>
    <scope>IDENTIFICATION</scope>
</reference>
<name>A0A8B7XMQ9_ACAPL</name>
<feature type="compositionally biased region" description="Acidic residues" evidence="1">
    <location>
        <begin position="544"/>
        <end position="564"/>
    </location>
</feature>
<dbReference type="GeneID" id="110974620"/>
<feature type="transmembrane region" description="Helical" evidence="2">
    <location>
        <begin position="21"/>
        <end position="39"/>
    </location>
</feature>
<evidence type="ECO:0000259" key="3">
    <source>
        <dbReference type="PROSITE" id="PS50835"/>
    </source>
</evidence>
<organism evidence="4 5">
    <name type="scientific">Acanthaster planci</name>
    <name type="common">Crown-of-thorns starfish</name>
    <dbReference type="NCBI Taxonomy" id="133434"/>
    <lineage>
        <taxon>Eukaryota</taxon>
        <taxon>Metazoa</taxon>
        <taxon>Echinodermata</taxon>
        <taxon>Eleutherozoa</taxon>
        <taxon>Asterozoa</taxon>
        <taxon>Asteroidea</taxon>
        <taxon>Valvatacea</taxon>
        <taxon>Valvatida</taxon>
        <taxon>Acanthasteridae</taxon>
        <taxon>Acanthaster</taxon>
    </lineage>
</organism>
<dbReference type="InterPro" id="IPR007110">
    <property type="entry name" value="Ig-like_dom"/>
</dbReference>
<keyword evidence="2" id="KW-1133">Transmembrane helix</keyword>
<keyword evidence="4" id="KW-1185">Reference proteome</keyword>
<evidence type="ECO:0000313" key="4">
    <source>
        <dbReference type="Proteomes" id="UP000694845"/>
    </source>
</evidence>
<sequence>MQNIMDKYKFAKENFRHNFSVTFLLVVVSVQCVVVQALLTSNVSFSMEPVSTCLNFYSMPLPPPVFYCKVEGLKVGMQVLWLRNDAIIGPEDYDNGDFVLMENLAERIYELKIQRKITWNDDRSRYTCAVYRVTNSSDQSEWTLLKHSHVAKLKVNFYVPERKYPECSIRVAQPSSPSSSSAKVTAYEDGRGFTIVCCSEIVHPELSLVWQRGNNKGMVELARLNTSRESAKDQNVCLTLDVTDHQSEYTYSCHLTIARAPIRTECRKKFQASNDTIWHEKQERTCSFRDRGINLLQQNTASVENDAAFTCYSKGAIKFLWQFSPRLDRNKNQYHLSDDGASVLLNLDSLSHMQYNITCVAVGENSIGSRSLIIEISPSDSRVQSIRIVAITLGVLVVLVMILLILYAVKTRLLDRSKNDHIRGLTPQEMRARIQIRRNVAGNSGGIYTFPSSRMASSSITPLMEGPEEMVTTVEHERPPSPRPPRPGMMRPGSHLPVQGAVGGIILDEEEMVECEYRDESEEEEFEFDPKKMNVEGLQYADLEFSEDEDDIKDTVEDDSESGDDERNKKSNGAPPVGKPKIDYANIVHFDPRRNSEPRRDSDSRWSTADPWKKNTNI</sequence>
<accession>A0A8B7XMQ9</accession>
<keyword evidence="2" id="KW-0472">Membrane</keyword>
<dbReference type="RefSeq" id="XP_022082103.1">
    <property type="nucleotide sequence ID" value="XM_022226411.1"/>
</dbReference>
<evidence type="ECO:0000313" key="5">
    <source>
        <dbReference type="RefSeq" id="XP_022082103.1"/>
    </source>
</evidence>
<feature type="compositionally biased region" description="Basic and acidic residues" evidence="1">
    <location>
        <begin position="590"/>
        <end position="604"/>
    </location>
</feature>
<dbReference type="PROSITE" id="PS50835">
    <property type="entry name" value="IG_LIKE"/>
    <property type="match status" value="2"/>
</dbReference>
<feature type="transmembrane region" description="Helical" evidence="2">
    <location>
        <begin position="388"/>
        <end position="409"/>
    </location>
</feature>
<feature type="domain" description="Ig-like" evidence="3">
    <location>
        <begin position="174"/>
        <end position="263"/>
    </location>
</feature>
<keyword evidence="2" id="KW-0812">Transmembrane</keyword>
<dbReference type="AlphaFoldDB" id="A0A8B7XMQ9"/>
<evidence type="ECO:0000256" key="1">
    <source>
        <dbReference type="SAM" id="MobiDB-lite"/>
    </source>
</evidence>
<dbReference type="Proteomes" id="UP000694845">
    <property type="component" value="Unplaced"/>
</dbReference>
<evidence type="ECO:0000256" key="2">
    <source>
        <dbReference type="SAM" id="Phobius"/>
    </source>
</evidence>
<dbReference type="OrthoDB" id="10521534at2759"/>
<gene>
    <name evidence="5" type="primary">LOC110974620</name>
</gene>
<dbReference type="KEGG" id="aplc:110974620"/>